<dbReference type="SUPFAM" id="SSF52402">
    <property type="entry name" value="Adenine nucleotide alpha hydrolases-like"/>
    <property type="match status" value="1"/>
</dbReference>
<dbReference type="PRINTS" id="PR01438">
    <property type="entry name" value="UNVRSLSTRESS"/>
</dbReference>
<sequence>MFKHILLPLDGSELSAKAVPAAIEFARTTGAKLTPYTCLEEYPFLQSSDAGHEKKAVFERRIEAAAREELAKIESAAAQAGVPCTGATSIASAPYRGIIEMAKERGCDVVFMASHGRRGISGLLLGSETQKVLTHSEIPVVVFR</sequence>
<dbReference type="Gene3D" id="3.40.50.620">
    <property type="entry name" value="HUPs"/>
    <property type="match status" value="1"/>
</dbReference>
<proteinExistence type="inferred from homology"/>
<keyword evidence="4" id="KW-1185">Reference proteome</keyword>
<dbReference type="InterPro" id="IPR006015">
    <property type="entry name" value="Universal_stress_UspA"/>
</dbReference>
<feature type="domain" description="UspA" evidence="2">
    <location>
        <begin position="1"/>
        <end position="144"/>
    </location>
</feature>
<dbReference type="Proteomes" id="UP001216674">
    <property type="component" value="Unassembled WGS sequence"/>
</dbReference>
<dbReference type="EMBL" id="JARJLM010000037">
    <property type="protein sequence ID" value="MDF3831831.1"/>
    <property type="molecule type" value="Genomic_DNA"/>
</dbReference>
<reference evidence="3 4" key="1">
    <citation type="submission" date="2023-03" db="EMBL/GenBank/DDBJ databases">
        <title>Draft assemblies of triclosan tolerant bacteria isolated from returned activated sludge.</title>
        <authorList>
            <person name="Van Hamelsveld S."/>
        </authorList>
    </citation>
    <scope>NUCLEOTIDE SEQUENCE [LARGE SCALE GENOMIC DNA]</scope>
    <source>
        <strain evidence="3 4">GW210010_S58</strain>
    </source>
</reference>
<comment type="caution">
    <text evidence="3">The sequence shown here is derived from an EMBL/GenBank/DDBJ whole genome shotgun (WGS) entry which is preliminary data.</text>
</comment>
<dbReference type="RefSeq" id="WP_035812351.1">
    <property type="nucleotide sequence ID" value="NZ_JARJLM010000037.1"/>
</dbReference>
<evidence type="ECO:0000259" key="2">
    <source>
        <dbReference type="Pfam" id="PF00582"/>
    </source>
</evidence>
<dbReference type="PANTHER" id="PTHR46268">
    <property type="entry name" value="STRESS RESPONSE PROTEIN NHAX"/>
    <property type="match status" value="1"/>
</dbReference>
<comment type="similarity">
    <text evidence="1">Belongs to the universal stress protein A family.</text>
</comment>
<organism evidence="3 4">
    <name type="scientific">Cupriavidus basilensis</name>
    <dbReference type="NCBI Taxonomy" id="68895"/>
    <lineage>
        <taxon>Bacteria</taxon>
        <taxon>Pseudomonadati</taxon>
        <taxon>Pseudomonadota</taxon>
        <taxon>Betaproteobacteria</taxon>
        <taxon>Burkholderiales</taxon>
        <taxon>Burkholderiaceae</taxon>
        <taxon>Cupriavidus</taxon>
    </lineage>
</organism>
<dbReference type="Pfam" id="PF00582">
    <property type="entry name" value="Usp"/>
    <property type="match status" value="1"/>
</dbReference>
<dbReference type="InterPro" id="IPR014729">
    <property type="entry name" value="Rossmann-like_a/b/a_fold"/>
</dbReference>
<evidence type="ECO:0000313" key="3">
    <source>
        <dbReference type="EMBL" id="MDF3831831.1"/>
    </source>
</evidence>
<dbReference type="CDD" id="cd00293">
    <property type="entry name" value="USP-like"/>
    <property type="match status" value="1"/>
</dbReference>
<dbReference type="PANTHER" id="PTHR46268:SF15">
    <property type="entry name" value="UNIVERSAL STRESS PROTEIN HP_0031"/>
    <property type="match status" value="1"/>
</dbReference>
<dbReference type="InterPro" id="IPR006016">
    <property type="entry name" value="UspA"/>
</dbReference>
<gene>
    <name evidence="3" type="ORF">P3W85_02500</name>
</gene>
<accession>A0ABT6AGV4</accession>
<evidence type="ECO:0000313" key="4">
    <source>
        <dbReference type="Proteomes" id="UP001216674"/>
    </source>
</evidence>
<evidence type="ECO:0000256" key="1">
    <source>
        <dbReference type="ARBA" id="ARBA00008791"/>
    </source>
</evidence>
<name>A0ABT6AGV4_9BURK</name>
<protein>
    <submittedName>
        <fullName evidence="3">Universal stress protein</fullName>
    </submittedName>
</protein>